<dbReference type="Proteomes" id="UP000183039">
    <property type="component" value="Unassembled WGS sequence"/>
</dbReference>
<sequence>MMKVRYYWDYSTFEFKMRTSKVELINYFNKNKKYAVELIDSVNRDELRVIIPQLNLINEKMKLLFFYTQQNEFLFEEVEIIPAIEHDYIRTFYEEVEISPVREILESSLLYAIDKPVECFIWERNITQILTKVLGLSASEVLHHYQDWIVYFYEQRQLARKIIRNLSDKTFKLLFPKLLVIDCKCKELIEDANLQKEFHLTSNEYLRIVNSDIDRTYFNNFLFQYETSEINSLRLQIDPNVNCKEIFV</sequence>
<dbReference type="AlphaFoldDB" id="A0AA91GAA2"/>
<evidence type="ECO:0000313" key="1">
    <source>
        <dbReference type="EMBL" id="OJG91707.1"/>
    </source>
</evidence>
<dbReference type="Pfam" id="PF22652">
    <property type="entry name" value="DUF7006"/>
    <property type="match status" value="1"/>
</dbReference>
<comment type="caution">
    <text evidence="1">The sequence shown here is derived from an EMBL/GenBank/DDBJ whole genome shotgun (WGS) entry which is preliminary data.</text>
</comment>
<dbReference type="RefSeq" id="WP_139243003.1">
    <property type="nucleotide sequence ID" value="NZ_JXLC01000011.1"/>
</dbReference>
<dbReference type="EMBL" id="JXLC01000011">
    <property type="protein sequence ID" value="OJG91707.1"/>
    <property type="molecule type" value="Genomic_DNA"/>
</dbReference>
<accession>A0AA91GAA2</accession>
<name>A0AA91GAA2_9ENTE</name>
<proteinExistence type="predicted"/>
<organism evidence="1 2">
    <name type="scientific">Enterococcus silesiacus</name>
    <dbReference type="NCBI Taxonomy" id="332949"/>
    <lineage>
        <taxon>Bacteria</taxon>
        <taxon>Bacillati</taxon>
        <taxon>Bacillota</taxon>
        <taxon>Bacilli</taxon>
        <taxon>Lactobacillales</taxon>
        <taxon>Enterococcaceae</taxon>
        <taxon>Enterococcus</taxon>
    </lineage>
</organism>
<reference evidence="1 2" key="1">
    <citation type="submission" date="2014-12" db="EMBL/GenBank/DDBJ databases">
        <title>Draft genome sequences of 29 type strains of Enterococci.</title>
        <authorList>
            <person name="Zhong Z."/>
            <person name="Sun Z."/>
            <person name="Liu W."/>
            <person name="Zhang W."/>
            <person name="Zhang H."/>
        </authorList>
    </citation>
    <scope>NUCLEOTIDE SEQUENCE [LARGE SCALE GENOMIC DNA]</scope>
    <source>
        <strain evidence="1 2">DSM 22801</strain>
    </source>
</reference>
<gene>
    <name evidence="1" type="ORF">RV15_GL000374</name>
</gene>
<dbReference type="InterPro" id="IPR054275">
    <property type="entry name" value="DUF7006"/>
</dbReference>
<evidence type="ECO:0000313" key="2">
    <source>
        <dbReference type="Proteomes" id="UP000183039"/>
    </source>
</evidence>
<protein>
    <submittedName>
        <fullName evidence="1">Uncharacterized protein</fullName>
    </submittedName>
</protein>